<sequence length="85" mass="9734">MLLTAFYLRFLTFRGDNLATKRLLFSDKLSNWRSLSFFIGKIVRIKNGKGDLLMLVNDAIYTYSAVINTVVHEGLTAYRKKIVTA</sequence>
<dbReference type="AlphaFoldDB" id="A0A378PG02"/>
<organism evidence="1 2">
    <name type="scientific">Listeria grayi</name>
    <name type="common">Listeria murrayi</name>
    <dbReference type="NCBI Taxonomy" id="1641"/>
    <lineage>
        <taxon>Bacteria</taxon>
        <taxon>Bacillati</taxon>
        <taxon>Bacillota</taxon>
        <taxon>Bacilli</taxon>
        <taxon>Bacillales</taxon>
        <taxon>Listeriaceae</taxon>
        <taxon>Listeria</taxon>
    </lineage>
</organism>
<evidence type="ECO:0000313" key="2">
    <source>
        <dbReference type="Proteomes" id="UP000254879"/>
    </source>
</evidence>
<evidence type="ECO:0000313" key="1">
    <source>
        <dbReference type="EMBL" id="STY85539.1"/>
    </source>
</evidence>
<protein>
    <submittedName>
        <fullName evidence="1">Uncharacterized protein</fullName>
    </submittedName>
</protein>
<reference evidence="1 2" key="1">
    <citation type="submission" date="2018-06" db="EMBL/GenBank/DDBJ databases">
        <authorList>
            <consortium name="Pathogen Informatics"/>
            <person name="Doyle S."/>
        </authorList>
    </citation>
    <scope>NUCLEOTIDE SEQUENCE [LARGE SCALE GENOMIC DNA]</scope>
    <source>
        <strain evidence="2">NCTC 10815</strain>
    </source>
</reference>
<dbReference type="Proteomes" id="UP000254879">
    <property type="component" value="Unassembled WGS sequence"/>
</dbReference>
<name>A0A378PG02_LISGR</name>
<dbReference type="EMBL" id="UGPG01000002">
    <property type="protein sequence ID" value="STY85539.1"/>
    <property type="molecule type" value="Genomic_DNA"/>
</dbReference>
<accession>A0A378PG02</accession>
<proteinExistence type="predicted"/>
<gene>
    <name evidence="1" type="ORF">NCTC10815_03099</name>
</gene>